<dbReference type="RefSeq" id="WP_155110322.1">
    <property type="nucleotide sequence ID" value="NZ_WMJZ01000140.1"/>
</dbReference>
<dbReference type="PROSITE" id="PS50075">
    <property type="entry name" value="CARRIER"/>
    <property type="match status" value="1"/>
</dbReference>
<keyword evidence="4" id="KW-0436">Ligase</keyword>
<dbReference type="OrthoDB" id="134488at2"/>
<dbReference type="PANTHER" id="PTHR45527:SF11">
    <property type="entry name" value="NONRIBOSOMAL PEPTIDE SYNTHETASE 5"/>
    <property type="match status" value="1"/>
</dbReference>
<dbReference type="GO" id="GO:0043041">
    <property type="term" value="P:amino acid activation for nonribosomal peptide biosynthetic process"/>
    <property type="evidence" value="ECO:0007669"/>
    <property type="project" value="TreeGrafter"/>
</dbReference>
<keyword evidence="7" id="KW-1185">Reference proteome</keyword>
<feature type="non-terminal residue" evidence="6">
    <location>
        <position position="195"/>
    </location>
</feature>
<comment type="caution">
    <text evidence="6">The sequence shown here is derived from an EMBL/GenBank/DDBJ whole genome shotgun (WGS) entry which is preliminary data.</text>
</comment>
<reference evidence="6 7" key="1">
    <citation type="submission" date="2019-11" db="EMBL/GenBank/DDBJ databases">
        <title>Escherichia alba sp. nov. isolated from the gut of plastic-eating superworms Zophobas atratus.</title>
        <authorList>
            <person name="Yang Y."/>
        </authorList>
    </citation>
    <scope>NUCLEOTIDE SEQUENCE [LARGE SCALE GENOMIC DNA]</scope>
    <source>
        <strain evidence="7">BIT-B35</strain>
    </source>
</reference>
<dbReference type="GO" id="GO:0044550">
    <property type="term" value="P:secondary metabolite biosynthetic process"/>
    <property type="evidence" value="ECO:0007669"/>
    <property type="project" value="TreeGrafter"/>
</dbReference>
<dbReference type="Gene3D" id="3.30.559.10">
    <property type="entry name" value="Chloramphenicol acetyltransferase-like domain"/>
    <property type="match status" value="1"/>
</dbReference>
<dbReference type="GO" id="GO:0003824">
    <property type="term" value="F:catalytic activity"/>
    <property type="evidence" value="ECO:0007669"/>
    <property type="project" value="InterPro"/>
</dbReference>
<organism evidence="6 7">
    <name type="scientific">Intestinirhabdus alba</name>
    <dbReference type="NCBI Taxonomy" id="2899544"/>
    <lineage>
        <taxon>Bacteria</taxon>
        <taxon>Pseudomonadati</taxon>
        <taxon>Pseudomonadota</taxon>
        <taxon>Gammaproteobacteria</taxon>
        <taxon>Enterobacterales</taxon>
        <taxon>Enterobacteriaceae</taxon>
        <taxon>Intestinirhabdus</taxon>
    </lineage>
</organism>
<dbReference type="GO" id="GO:0005737">
    <property type="term" value="C:cytoplasm"/>
    <property type="evidence" value="ECO:0007669"/>
    <property type="project" value="TreeGrafter"/>
</dbReference>
<evidence type="ECO:0000256" key="3">
    <source>
        <dbReference type="ARBA" id="ARBA00022553"/>
    </source>
</evidence>
<proteinExistence type="predicted"/>
<evidence type="ECO:0000313" key="6">
    <source>
        <dbReference type="EMBL" id="MTH48989.1"/>
    </source>
</evidence>
<evidence type="ECO:0000256" key="2">
    <source>
        <dbReference type="ARBA" id="ARBA00022450"/>
    </source>
</evidence>
<dbReference type="PROSITE" id="PS00012">
    <property type="entry name" value="PHOSPHOPANTETHEINE"/>
    <property type="match status" value="1"/>
</dbReference>
<dbReference type="SUPFAM" id="SSF47336">
    <property type="entry name" value="ACP-like"/>
    <property type="match status" value="1"/>
</dbReference>
<dbReference type="GO" id="GO:0031177">
    <property type="term" value="F:phosphopantetheine binding"/>
    <property type="evidence" value="ECO:0007669"/>
    <property type="project" value="TreeGrafter"/>
</dbReference>
<dbReference type="Gene3D" id="1.10.1200.10">
    <property type="entry name" value="ACP-like"/>
    <property type="match status" value="1"/>
</dbReference>
<dbReference type="InterPro" id="IPR006162">
    <property type="entry name" value="Ppantetheine_attach_site"/>
</dbReference>
<feature type="non-terminal residue" evidence="6">
    <location>
        <position position="1"/>
    </location>
</feature>
<dbReference type="InterPro" id="IPR036736">
    <property type="entry name" value="ACP-like_sf"/>
</dbReference>
<protein>
    <recommendedName>
        <fullName evidence="5">Carrier domain-containing protein</fullName>
    </recommendedName>
</protein>
<evidence type="ECO:0000256" key="1">
    <source>
        <dbReference type="ARBA" id="ARBA00001957"/>
    </source>
</evidence>
<dbReference type="Proteomes" id="UP000477739">
    <property type="component" value="Unassembled WGS sequence"/>
</dbReference>
<dbReference type="Pfam" id="PF00668">
    <property type="entry name" value="Condensation"/>
    <property type="match status" value="1"/>
</dbReference>
<dbReference type="InterPro" id="IPR009081">
    <property type="entry name" value="PP-bd_ACP"/>
</dbReference>
<sequence length="195" mass="21577">HDSFFALGGHSLLAVQMIDQLRRRGVRLAVQDLFKTPVLSALARRLTPLDESPVPDNLIPKNARCITPEMLPLVSLTQPEIDRVVASVQGGVQNVQDIYGLSPLQDGILFHHLLATQGDPYLLVGQMAFNDRRSLDRYLAALQRVVARHDILRTGFVWQGVTVPVQVVWREAPLAIGELTLDPADGPIGRQLAER</sequence>
<dbReference type="InterPro" id="IPR001242">
    <property type="entry name" value="Condensation_dom"/>
</dbReference>
<keyword evidence="3" id="KW-0597">Phosphoprotein</keyword>
<dbReference type="EMBL" id="WMJZ01000140">
    <property type="protein sequence ID" value="MTH48989.1"/>
    <property type="molecule type" value="Genomic_DNA"/>
</dbReference>
<name>A0A6L6IR47_9ENTR</name>
<evidence type="ECO:0000256" key="4">
    <source>
        <dbReference type="ARBA" id="ARBA00022598"/>
    </source>
</evidence>
<dbReference type="InterPro" id="IPR023213">
    <property type="entry name" value="CAT-like_dom_sf"/>
</dbReference>
<comment type="cofactor">
    <cofactor evidence="1">
        <name>pantetheine 4'-phosphate</name>
        <dbReference type="ChEBI" id="CHEBI:47942"/>
    </cofactor>
</comment>
<dbReference type="AlphaFoldDB" id="A0A6L6IR47"/>
<evidence type="ECO:0000313" key="7">
    <source>
        <dbReference type="Proteomes" id="UP000477739"/>
    </source>
</evidence>
<dbReference type="Pfam" id="PF00550">
    <property type="entry name" value="PP-binding"/>
    <property type="match status" value="1"/>
</dbReference>
<dbReference type="SUPFAM" id="SSF52777">
    <property type="entry name" value="CoA-dependent acyltransferases"/>
    <property type="match status" value="1"/>
</dbReference>
<evidence type="ECO:0000259" key="5">
    <source>
        <dbReference type="PROSITE" id="PS50075"/>
    </source>
</evidence>
<keyword evidence="2" id="KW-0596">Phosphopantetheine</keyword>
<dbReference type="PANTHER" id="PTHR45527">
    <property type="entry name" value="NONRIBOSOMAL PEPTIDE SYNTHETASE"/>
    <property type="match status" value="1"/>
</dbReference>
<feature type="domain" description="Carrier" evidence="5">
    <location>
        <begin position="1"/>
        <end position="50"/>
    </location>
</feature>
<accession>A0A6L6IR47</accession>
<gene>
    <name evidence="6" type="ORF">GJV78_22770</name>
</gene>